<dbReference type="PANTHER" id="PTHR38436">
    <property type="entry name" value="POLYKETIDE CYCLASE SNOAL-LIKE DOMAIN"/>
    <property type="match status" value="1"/>
</dbReference>
<evidence type="ECO:0000313" key="2">
    <source>
        <dbReference type="EMBL" id="SES78837.1"/>
    </source>
</evidence>
<accession>A0A1H9ZCP8</accession>
<dbReference type="AlphaFoldDB" id="A0A1H9ZCP8"/>
<name>A0A1H9ZCP8_9ACTN</name>
<dbReference type="EMBL" id="FOIE01000001">
    <property type="protein sequence ID" value="SES78837.1"/>
    <property type="molecule type" value="Genomic_DNA"/>
</dbReference>
<dbReference type="Proteomes" id="UP000198507">
    <property type="component" value="Unassembled WGS sequence"/>
</dbReference>
<dbReference type="GO" id="GO:0030638">
    <property type="term" value="P:polyketide metabolic process"/>
    <property type="evidence" value="ECO:0007669"/>
    <property type="project" value="InterPro"/>
</dbReference>
<keyword evidence="3" id="KW-1185">Reference proteome</keyword>
<gene>
    <name evidence="2" type="ORF">SAMN04488546_0507</name>
</gene>
<dbReference type="OrthoDB" id="9182871at2"/>
<dbReference type="InterPro" id="IPR032710">
    <property type="entry name" value="NTF2-like_dom_sf"/>
</dbReference>
<evidence type="ECO:0000256" key="1">
    <source>
        <dbReference type="SAM" id="MobiDB-lite"/>
    </source>
</evidence>
<evidence type="ECO:0000313" key="3">
    <source>
        <dbReference type="Proteomes" id="UP000198507"/>
    </source>
</evidence>
<dbReference type="InterPro" id="IPR009959">
    <property type="entry name" value="Cyclase_SnoaL-like"/>
</dbReference>
<protein>
    <recommendedName>
        <fullName evidence="4">SnoaL-like polyketide cyclase</fullName>
    </recommendedName>
</protein>
<reference evidence="3" key="1">
    <citation type="submission" date="2016-10" db="EMBL/GenBank/DDBJ databases">
        <authorList>
            <person name="Varghese N."/>
            <person name="Submissions S."/>
        </authorList>
    </citation>
    <scope>NUCLEOTIDE SEQUENCE [LARGE SCALE GENOMIC DNA]</scope>
    <source>
        <strain evidence="3">DSM 44209</strain>
    </source>
</reference>
<dbReference type="Gene3D" id="3.10.450.50">
    <property type="match status" value="1"/>
</dbReference>
<feature type="region of interest" description="Disordered" evidence="1">
    <location>
        <begin position="181"/>
        <end position="202"/>
    </location>
</feature>
<dbReference type="RefSeq" id="WP_091438546.1">
    <property type="nucleotide sequence ID" value="NZ_FOIE01000001.1"/>
</dbReference>
<dbReference type="SUPFAM" id="SSF54427">
    <property type="entry name" value="NTF2-like"/>
    <property type="match status" value="1"/>
</dbReference>
<organism evidence="2 3">
    <name type="scientific">Geodermatophilus poikilotrophus</name>
    <dbReference type="NCBI Taxonomy" id="1333667"/>
    <lineage>
        <taxon>Bacteria</taxon>
        <taxon>Bacillati</taxon>
        <taxon>Actinomycetota</taxon>
        <taxon>Actinomycetes</taxon>
        <taxon>Geodermatophilales</taxon>
        <taxon>Geodermatophilaceae</taxon>
        <taxon>Geodermatophilus</taxon>
    </lineage>
</organism>
<feature type="compositionally biased region" description="Low complexity" evidence="1">
    <location>
        <begin position="183"/>
        <end position="193"/>
    </location>
</feature>
<sequence length="202" mass="22349">MDALTLTPTERRNLDTMAAVVPQWNRHDVAGILAHYDDRITWHDVARGRTLRGKQQVGDYLRGLFAALPDLRLDLTTRLPHGDDVAEEYTITGTHLGSLFGIPPTGRTLRIRAVSFVRMRDGRLAEDTFYVDLAGVLGQLGLFPPLDLAETRWGRAGLRVAVLLRSPRRVLATRRARRRGRAGRAWSGGSALGEADAPRPPG</sequence>
<proteinExistence type="predicted"/>
<evidence type="ECO:0008006" key="4">
    <source>
        <dbReference type="Google" id="ProtNLM"/>
    </source>
</evidence>
<dbReference type="Pfam" id="PF07366">
    <property type="entry name" value="SnoaL"/>
    <property type="match status" value="1"/>
</dbReference>
<dbReference type="PANTHER" id="PTHR38436:SF1">
    <property type="entry name" value="ESTER CYCLASE"/>
    <property type="match status" value="1"/>
</dbReference>